<feature type="domain" description="C2H2-type" evidence="7">
    <location>
        <begin position="2658"/>
        <end position="2686"/>
    </location>
</feature>
<dbReference type="SUPFAM" id="SSF56219">
    <property type="entry name" value="DNase I-like"/>
    <property type="match status" value="1"/>
</dbReference>
<evidence type="ECO:0000256" key="6">
    <source>
        <dbReference type="SAM" id="SignalP"/>
    </source>
</evidence>
<dbReference type="Proteomes" id="UP001152797">
    <property type="component" value="Unassembled WGS sequence"/>
</dbReference>
<evidence type="ECO:0000256" key="2">
    <source>
        <dbReference type="ARBA" id="ARBA00022771"/>
    </source>
</evidence>
<keyword evidence="11" id="KW-1185">Reference proteome</keyword>
<reference evidence="8" key="1">
    <citation type="submission" date="2022-10" db="EMBL/GenBank/DDBJ databases">
        <authorList>
            <person name="Chen Y."/>
            <person name="Dougan E. K."/>
            <person name="Chan C."/>
            <person name="Rhodes N."/>
            <person name="Thang M."/>
        </authorList>
    </citation>
    <scope>NUCLEOTIDE SEQUENCE</scope>
</reference>
<evidence type="ECO:0000313" key="8">
    <source>
        <dbReference type="EMBL" id="CAI3996175.1"/>
    </source>
</evidence>
<dbReference type="InterPro" id="IPR001876">
    <property type="entry name" value="Znf_RanBP2"/>
</dbReference>
<dbReference type="InterPro" id="IPR012337">
    <property type="entry name" value="RNaseH-like_sf"/>
</dbReference>
<evidence type="ECO:0000256" key="5">
    <source>
        <dbReference type="SAM" id="MobiDB-lite"/>
    </source>
</evidence>
<dbReference type="EMBL" id="CAMXCT030002168">
    <property type="protein sequence ID" value="CAL4783487.1"/>
    <property type="molecule type" value="Genomic_DNA"/>
</dbReference>
<dbReference type="GO" id="GO:0008270">
    <property type="term" value="F:zinc ion binding"/>
    <property type="evidence" value="ECO:0007669"/>
    <property type="project" value="UniProtKB-KW"/>
</dbReference>
<proteinExistence type="predicted"/>
<evidence type="ECO:0000313" key="10">
    <source>
        <dbReference type="EMBL" id="CAL4783487.1"/>
    </source>
</evidence>
<dbReference type="Gene3D" id="3.30.420.10">
    <property type="entry name" value="Ribonuclease H-like superfamily/Ribonuclease H"/>
    <property type="match status" value="1"/>
</dbReference>
<feature type="region of interest" description="Disordered" evidence="5">
    <location>
        <begin position="562"/>
        <end position="590"/>
    </location>
</feature>
<keyword evidence="3" id="KW-0862">Zinc</keyword>
<feature type="compositionally biased region" description="Low complexity" evidence="5">
    <location>
        <begin position="575"/>
        <end position="586"/>
    </location>
</feature>
<feature type="compositionally biased region" description="Low complexity" evidence="5">
    <location>
        <begin position="161"/>
        <end position="170"/>
    </location>
</feature>
<evidence type="ECO:0000256" key="3">
    <source>
        <dbReference type="ARBA" id="ARBA00022833"/>
    </source>
</evidence>
<evidence type="ECO:0000313" key="9">
    <source>
        <dbReference type="EMBL" id="CAL1149550.1"/>
    </source>
</evidence>
<evidence type="ECO:0000313" key="11">
    <source>
        <dbReference type="Proteomes" id="UP001152797"/>
    </source>
</evidence>
<comment type="caution">
    <text evidence="8">The sequence shown here is derived from an EMBL/GenBank/DDBJ whole genome shotgun (WGS) entry which is preliminary data.</text>
</comment>
<keyword evidence="1" id="KW-0479">Metal-binding</keyword>
<dbReference type="Gene3D" id="3.60.10.10">
    <property type="entry name" value="Endonuclease/exonuclease/phosphatase"/>
    <property type="match status" value="1"/>
</dbReference>
<feature type="compositionally biased region" description="Basic residues" evidence="5">
    <location>
        <begin position="129"/>
        <end position="143"/>
    </location>
</feature>
<feature type="chain" id="PRO_5043270721" evidence="6">
    <location>
        <begin position="23"/>
        <end position="3251"/>
    </location>
</feature>
<evidence type="ECO:0000259" key="7">
    <source>
        <dbReference type="PROSITE" id="PS50157"/>
    </source>
</evidence>
<evidence type="ECO:0000256" key="1">
    <source>
        <dbReference type="ARBA" id="ARBA00022723"/>
    </source>
</evidence>
<dbReference type="EMBL" id="CAMXCT010002168">
    <property type="protein sequence ID" value="CAI3996175.1"/>
    <property type="molecule type" value="Genomic_DNA"/>
</dbReference>
<reference evidence="9" key="2">
    <citation type="submission" date="2024-04" db="EMBL/GenBank/DDBJ databases">
        <authorList>
            <person name="Chen Y."/>
            <person name="Shah S."/>
            <person name="Dougan E. K."/>
            <person name="Thang M."/>
            <person name="Chan C."/>
        </authorList>
    </citation>
    <scope>NUCLEOTIDE SEQUENCE [LARGE SCALE GENOMIC DNA]</scope>
</reference>
<evidence type="ECO:0000256" key="4">
    <source>
        <dbReference type="PROSITE-ProRule" id="PRU00042"/>
    </source>
</evidence>
<dbReference type="OrthoDB" id="438206at2759"/>
<name>A0A9P1CRH6_9DINO</name>
<dbReference type="PROSITE" id="PS00028">
    <property type="entry name" value="ZINC_FINGER_C2H2_1"/>
    <property type="match status" value="1"/>
</dbReference>
<dbReference type="PANTHER" id="PTHR47027">
    <property type="entry name" value="REVERSE TRANSCRIPTASE DOMAIN-CONTAINING PROTEIN"/>
    <property type="match status" value="1"/>
</dbReference>
<feature type="signal peptide" evidence="6">
    <location>
        <begin position="1"/>
        <end position="22"/>
    </location>
</feature>
<keyword evidence="6" id="KW-0732">Signal</keyword>
<sequence length="3251" mass="366108">MHFYVLIFLAVLFVVKDYTNFAEEIKTPSGCGPSCLRIKDEMATASKGGAAWHCAWCRKDNKGSHTNCGFCGTFWEDCVATRNVTKSPRRRRASSMRQSGAWNYASDWQEETVPWQASTPRRTQPSPRRAAKSPRQPKRKAGKRQVPAQEPEWPSQITANPSSAPSASASTVSLEAQQLRELVSTLKKSDLELTPEIQAAMSKVKVITPKEASKLMHGAVSRLDTAREKLQKAKTARTNMHRNWGKFLDDSVKRWQQHGEKFTKEDEELANAIDAATSVFQAARTHLEETKEALAEFDNIVEKEIPEVSDEDLMADTTGSIGDGIQEMLTNLTRLRDAQDDIEANAAKKARTEEPPDESFIGPWEALENAAHWHFELCDLTRPISQFTWFPSAAPSKTCLKSSSTRSHVTFAPALGYPCDVQQQGTCSLPMTDDWMPKFDVVAKHDPSLFILSKGPCSDVPSNPHFDRFTRDLRDEVNEVEVASSVHNFASSSLRFPALVRDVVPVPSDPVPPSYEEPLPLTVLSPQDGLPVIPSSSSALNTSMTTSNCDAGVLLLNDIHHASGAPHDGSPAGETPLPLSSSTSPTDVRPDADALSSASWMLTLRSLWREFAVREYVDDSRVIYVETWYIHHIHDSRCERSRTVRFDHLDHHWYDDIRQQWPDKIRTDELLHLVSVAPTPPRADTQRCVAHILLLQGARDHHVGAVFTARFLEDHTTHLIQAALSVPDEMSGTRAIAHLRVEPFVEHRRWIARSGAMLFDILTPEAIPNGISIIVDVKVESPPAPDDVTSLAAFSHETVVPQPGVADMPEAVQQEDDLVEVEVEISDSDTMSDSPDTGEDWRFVHVCLLGKKIHHGRLPWYQPDAFFDAASELTGIPADDLVHLHYVRHGPDDLRAAHVEPLIAQVYDLPLGSLKRLVLLDVEFHEQFPAREASTSRRCIALPRVSTRAALLRAAGLDIYCQRSRDRCLMWHNGSVLQQQSVAPFDINHGDYIRIAVPPWPFAPAHISTRACVSRIRQRPRRMDYASLRPHDIRDHEDGMTDIDAMLERDHPHAVQDAPDDEVALYQLDVTVQSVHSAQHPVISEVPSDKIDFDFQECRSRLQAIGHRNEALPVPMHGQPAIVHDLYLHLLRHQRDAQTGQPPALVAMTWYSDHLRRPHSGIGREVHLRADFTTWYHDLVMAWQEWVDPFADILWRIVQPHPEDGDPDVSVHVLLVQHPQHDCRSIITAITDSADDPWHPRLLCLRVPALLTHSDLQQLVDLDGDCTSIPQQHWCRTWYAPDDLSLLQQRGQRQHLVLENLVEPPRFTEVDCQRPLFLRNQLCLQPRLQPCETKAGIWWHTATWSELQDLPHWAGEPILGMTLYTDGTAQRHPDSAAAAVVLLLHVEGGLRWGGYLSAPCLGDSTAPRAEATALLLATLWIRQLLAWRSVAPIWFEIAYDCDHTARIAQGHQAPEHNLALLTVLRSIVQWIETQLALPLTWTHIRSHCQHPWNEAADTVCRYALQHQDFTTDLTELYNQCTFNDSDVAAVQWIWLIEKSLRQDVDAPMLIAHRWRFDVAGPFSTQPRPDVQPAVQRRRVDVCAESDARVLNLRTATANVLTLFPGRVHCAGFLGARVEDLDAQFVAAGVHVVGLQETRSTSTGHHTTDSFHVLSGPATGQGRGGVQLWIRRIIQTSHGRIDVQTADLRILHATSRRLIVRWAHPGVRLLFVVLHAPDHDDEDRLQAFWDATTTAIPREYHSWHTIVLIDANSRVGSVTSSSIGPHHADAENVKGTHFHSWLVNHAMFLPQTFERCHRGSSSTWTHPGGAQARLDYIAISTNIGHQAVYTWIATDIDLTVSRPDHACVCADIQLGYYDADRRPRHERFVSSTVGVQPVVSWDVDVHTHAARIQQWLRSHCKPQRTWRKQHLSEHTRTLVLAKRHHWKRLGELRRHHRQGILRQLFVSWRSGRRDDKAFYEQLAERAGDESRKSCHALWAAIQHALPRWRCKRRSNLRCTGPTIPAQFGHYDNLEAGHAVRYEDLLAQCHAHQRDAALDIPLQIALADLPSRLDIELHGSRIKTNKAAGIDSVTPATVKGACQNWPSIVHQLMLKIWVLGAEPTQFKGGILHPIAKKEASQCIEGMRGIMLIDCLGKLVHSHLRRQFAPQLCALRHPLQLGGFARCSTLFATQYVRSFTIMAHEMNLSSAVLFIDIRSAFHSMIRAFAFDINKDLHPKLAQVLRESGLDIDVIQQQLRSTRPFDSMVPPVVARLLQDSHCHTWFTLGQSGHVHQTERGSRPGSPLADVAFNALMTHVLKELQHCFDHHSPLQNAFARLGMRAAPVAWVDDLAIPVVSLTAAALTDLAVWALNATKQICASFGLELNLKQHKTEVVPSFRGAGAPACRTALFHEHYGVLCLQPDDPLSPIVRCVSQYEHLGTTYQSDGGIAAELRHRVGRAQRAHRQVRKPILMNRHLAIRTRLRLLEALILPVLLHGAGNWQLLTATQIKSLHVPYLRWIRSIVGNGFWADDQLPDEHILLAWGLPSIPLRLAKLRLLYAYHWIADAPHDIIACVTAVASVPGSWFSALRCAIAWGQTIDPAFYEGNVMTDSAECICHWLVHTHPNGPRWVRRLYRQALQQGQVIGTTMTLQYELQRAFLQGGATCSNEIAASQPSMQPFVCRFCARSFDSPRALQAHLWCAHGEASEERRFMSSTTCTACWKCFWTVNRLQIHLHQSRQYEGGCYERLTWTQAPWEDVIEIDEGDTALLPARMPAQPVPHTATRLATSCTSAEEAHQCWQDAWEQEGMTFPLDNHWDALCRERCDEAVRTLSSIDDIVWRLVNIADGDGLPPAPDGMGSWVLSLWLLDDLCYARFPSMSVEMFGRLFREVRRLVHQSPIGSLVCWRRRMETAHRPHAEPSTSQVAGARPVAGEAILNPVQDQCNLLHPILAMRFTLPSCQGIPMQVVDGKRIVWILHLFSGRRRIGDCHWWLTHIGRHLWRGVELRMISLDTAVHDRLGNLDESDNYNMVLKLAQKGLIAGVLAGPPCETWSAARNILLPDHTGPRPLRTSDQPWLLSHRTGKEMRQTSTGTRLLLNTWRIETSVVLHGGGALKEHPWENGNLDRASVWRTTAHKDWIMQLPDAFRHYIEQYLYGAAGTKPTCLRALNLGGAAIVQQALHEGMELWRARPVTRLMGRNHKGEFRTAAAKEYTSALCRSMLVALLTGLRRRFAVEGSRASPILTSTERQWLENAWSASHVVSMDSFLPDYQGT</sequence>
<accession>A0A9P1CRH6</accession>
<dbReference type="PROSITE" id="PS50157">
    <property type="entry name" value="ZINC_FINGER_C2H2_2"/>
    <property type="match status" value="1"/>
</dbReference>
<feature type="compositionally biased region" description="Low complexity" evidence="5">
    <location>
        <begin position="117"/>
        <end position="128"/>
    </location>
</feature>
<dbReference type="PANTHER" id="PTHR47027:SF20">
    <property type="entry name" value="REVERSE TRANSCRIPTASE-LIKE PROTEIN WITH RNA-DIRECTED DNA POLYMERASE DOMAIN"/>
    <property type="match status" value="1"/>
</dbReference>
<dbReference type="GO" id="GO:0003676">
    <property type="term" value="F:nucleic acid binding"/>
    <property type="evidence" value="ECO:0007669"/>
    <property type="project" value="InterPro"/>
</dbReference>
<gene>
    <name evidence="8" type="ORF">C1SCF055_LOCUS22672</name>
</gene>
<protein>
    <submittedName>
        <fullName evidence="10">RNase H type-1 domain-containing protein</fullName>
    </submittedName>
</protein>
<organism evidence="8">
    <name type="scientific">Cladocopium goreaui</name>
    <dbReference type="NCBI Taxonomy" id="2562237"/>
    <lineage>
        <taxon>Eukaryota</taxon>
        <taxon>Sar</taxon>
        <taxon>Alveolata</taxon>
        <taxon>Dinophyceae</taxon>
        <taxon>Suessiales</taxon>
        <taxon>Symbiodiniaceae</taxon>
        <taxon>Cladocopium</taxon>
    </lineage>
</organism>
<dbReference type="EMBL" id="CAMXCT020002168">
    <property type="protein sequence ID" value="CAL1149550.1"/>
    <property type="molecule type" value="Genomic_DNA"/>
</dbReference>
<dbReference type="PROSITE" id="PS01358">
    <property type="entry name" value="ZF_RANBP2_1"/>
    <property type="match status" value="1"/>
</dbReference>
<dbReference type="SUPFAM" id="SSF53098">
    <property type="entry name" value="Ribonuclease H-like"/>
    <property type="match status" value="1"/>
</dbReference>
<keyword evidence="2 4" id="KW-0863">Zinc-finger</keyword>
<dbReference type="Gene3D" id="3.30.160.60">
    <property type="entry name" value="Classic Zinc Finger"/>
    <property type="match status" value="1"/>
</dbReference>
<dbReference type="InterPro" id="IPR036691">
    <property type="entry name" value="Endo/exonu/phosph_ase_sf"/>
</dbReference>
<dbReference type="InterPro" id="IPR036397">
    <property type="entry name" value="RNaseH_sf"/>
</dbReference>
<dbReference type="InterPro" id="IPR013087">
    <property type="entry name" value="Znf_C2H2_type"/>
</dbReference>
<feature type="region of interest" description="Disordered" evidence="5">
    <location>
        <begin position="113"/>
        <end position="172"/>
    </location>
</feature>